<dbReference type="EMBL" id="CP095749">
    <property type="protein sequence ID" value="WEB39556.1"/>
    <property type="molecule type" value="Genomic_DNA"/>
</dbReference>
<dbReference type="InterPro" id="IPR007160">
    <property type="entry name" value="DUF362"/>
</dbReference>
<proteinExistence type="predicted"/>
<dbReference type="RefSeq" id="WP_275307098.1">
    <property type="nucleotide sequence ID" value="NZ_CP095749.1"/>
</dbReference>
<accession>A0ABY8A497</accession>
<evidence type="ECO:0000259" key="1">
    <source>
        <dbReference type="Pfam" id="PF04015"/>
    </source>
</evidence>
<organism evidence="2 3">
    <name type="scientific">Streptomyces yunnanensis</name>
    <dbReference type="NCBI Taxonomy" id="156453"/>
    <lineage>
        <taxon>Bacteria</taxon>
        <taxon>Bacillati</taxon>
        <taxon>Actinomycetota</taxon>
        <taxon>Actinomycetes</taxon>
        <taxon>Kitasatosporales</taxon>
        <taxon>Streptomycetaceae</taxon>
        <taxon>Streptomyces</taxon>
    </lineage>
</organism>
<name>A0ABY8A497_9ACTN</name>
<dbReference type="Pfam" id="PF04015">
    <property type="entry name" value="DUF362"/>
    <property type="match status" value="1"/>
</dbReference>
<evidence type="ECO:0000313" key="3">
    <source>
        <dbReference type="Proteomes" id="UP001218629"/>
    </source>
</evidence>
<dbReference type="Proteomes" id="UP001218629">
    <property type="component" value="Chromosome"/>
</dbReference>
<gene>
    <name evidence="2" type="ORF">MOV08_09935</name>
</gene>
<protein>
    <submittedName>
        <fullName evidence="2">DUF362 domain-containing protein</fullName>
    </submittedName>
</protein>
<evidence type="ECO:0000313" key="2">
    <source>
        <dbReference type="EMBL" id="WEB39556.1"/>
    </source>
</evidence>
<sequence length="735" mass="81135">MRPWAEAMTLISHDEVAAVLSRAVSSTGTRGDMATVAAVVRSTRTRPLMPTRLLAEAVTRAGLWQRLDERAAGDPGGLSVLVTPGTSAYGDPTTAVSAVLVEQLIDLLCDRGYRNITVGAARCGPDVWLEGPGLLETCRRLGYGGRTQRGNAYRIVDLSEDVEPAGFPPSSVLHGSGMARAWLEADFRINIAKNSTHPEFGYALCLANLLGVLPQADKHHHYRARRDGAEVVVDLLRSYAPDFHIIDAVVSSHGCAGSYVGKPLGTGTVIAAPDGALADLVGALLMHVDPVSSPLNARVLRDHGLPDGYHLDGDLTPYQGWRNPPRALVEAVRRLAPDGRAHRLFSIASWQVTPGTAEVTDPALARLSRLLTTLIRVADENPAASAALCTVVGAAASASSTVRAWRTGFGKERIRRRDVSLAVDPDAYTRRDFDRINGLLQPLEDIIDALPADAWLMRWQHLDHSILFGCERTVNAPYAEFVRRVDISRTISYMTDYLGGRVHVVSRDVQGRPTRQIERNLYLAQPNYMAFYGGPPIDVCKLEKISYEERSQRIAWQTVHSPNGSAEYDDGSVVFLPADGGNRTRIVVRVRQRFTLPLTWQVFRPETRPKLREPLVQDSYQRFFTRTLDNFEAQYEGRPYRIGRPWEKHDDMLAAELPTQRLTEAARLVRSITAQALAVSKLPGQLGADGFRHVAPGDVPSRFGLLEELREELRPAVTGFWQGLREAVARDRRSR</sequence>
<feature type="domain" description="DUF362" evidence="1">
    <location>
        <begin position="80"/>
        <end position="283"/>
    </location>
</feature>
<keyword evidence="3" id="KW-1185">Reference proteome</keyword>
<reference evidence="2 3" key="1">
    <citation type="submission" date="2022-03" db="EMBL/GenBank/DDBJ databases">
        <title>Streptomyces yunnanensis P86,complete genome.</title>
        <authorList>
            <person name="Chen S."/>
            <person name="Zhang Q."/>
        </authorList>
    </citation>
    <scope>NUCLEOTIDE SEQUENCE [LARGE SCALE GENOMIC DNA]</scope>
    <source>
        <strain evidence="2 3">P86</strain>
    </source>
</reference>